<keyword evidence="3" id="KW-1185">Reference proteome</keyword>
<evidence type="ECO:0000256" key="1">
    <source>
        <dbReference type="SAM" id="MobiDB-lite"/>
    </source>
</evidence>
<evidence type="ECO:0000313" key="3">
    <source>
        <dbReference type="Proteomes" id="UP000642993"/>
    </source>
</evidence>
<gene>
    <name evidence="2" type="ORF">HT102_10935</name>
</gene>
<proteinExistence type="predicted"/>
<accession>A0A927PML9</accession>
<name>A0A927PML9_9ACTN</name>
<organism evidence="2 3">
    <name type="scientific">Lolliginicoccus lacisalsi</name>
    <dbReference type="NCBI Taxonomy" id="2742202"/>
    <lineage>
        <taxon>Bacteria</taxon>
        <taxon>Bacillati</taxon>
        <taxon>Actinomycetota</taxon>
        <taxon>Actinomycetes</taxon>
        <taxon>Mycobacteriales</taxon>
        <taxon>Hoyosellaceae</taxon>
        <taxon>Lolliginicoccus</taxon>
    </lineage>
</organism>
<dbReference type="AlphaFoldDB" id="A0A927PML9"/>
<protein>
    <submittedName>
        <fullName evidence="2">Uncharacterized protein</fullName>
    </submittedName>
</protein>
<evidence type="ECO:0000313" key="2">
    <source>
        <dbReference type="EMBL" id="MBD8507004.1"/>
    </source>
</evidence>
<dbReference type="EMBL" id="JACYWE010000006">
    <property type="protein sequence ID" value="MBD8507004.1"/>
    <property type="molecule type" value="Genomic_DNA"/>
</dbReference>
<sequence>MAAAKKSRNRVLFQAIAGTAILAGVVSGVRMFMARGEIVDEPAPRPPRIADYDDEPFPGAVS</sequence>
<reference evidence="2" key="1">
    <citation type="submission" date="2020-09" db="EMBL/GenBank/DDBJ databases">
        <title>Hoyosella lacisalsi sp. nov., a halotolerant actinobacterium isolated from soil of Lake Gudzhirganskoe.</title>
        <authorList>
            <person name="Yang Q."/>
            <person name="Guo P.Y."/>
            <person name="Liu S.W."/>
            <person name="Li F.N."/>
            <person name="Sun C.H."/>
        </authorList>
    </citation>
    <scope>NUCLEOTIDE SEQUENCE</scope>
    <source>
        <strain evidence="2">G463</strain>
    </source>
</reference>
<feature type="region of interest" description="Disordered" evidence="1">
    <location>
        <begin position="42"/>
        <end position="62"/>
    </location>
</feature>
<dbReference type="Proteomes" id="UP000642993">
    <property type="component" value="Unassembled WGS sequence"/>
</dbReference>
<dbReference type="RefSeq" id="WP_192039470.1">
    <property type="nucleotide sequence ID" value="NZ_JACYWE010000006.1"/>
</dbReference>
<comment type="caution">
    <text evidence="2">The sequence shown here is derived from an EMBL/GenBank/DDBJ whole genome shotgun (WGS) entry which is preliminary data.</text>
</comment>